<dbReference type="EMBL" id="CAJOBA010060001">
    <property type="protein sequence ID" value="CAF4320205.1"/>
    <property type="molecule type" value="Genomic_DNA"/>
</dbReference>
<feature type="coiled-coil region" evidence="1">
    <location>
        <begin position="75"/>
        <end position="102"/>
    </location>
</feature>
<feature type="region of interest" description="Disordered" evidence="2">
    <location>
        <begin position="32"/>
        <end position="51"/>
    </location>
</feature>
<dbReference type="EMBL" id="CAJNOK010037733">
    <property type="protein sequence ID" value="CAF1532796.1"/>
    <property type="molecule type" value="Genomic_DNA"/>
</dbReference>
<evidence type="ECO:0000313" key="4">
    <source>
        <dbReference type="EMBL" id="CAF4320205.1"/>
    </source>
</evidence>
<sequence length="118" mass="13935">MNSHSKEKSGRYNQEYSLKIHLKRLRSKSFKNEFKKKQSERQQKCRVRKREARHLTATIFASSTTKGGLRKTEGARRRRANTAKLKNENKKLLNEVQKLQKEKCGDDEITVATTDRWK</sequence>
<keyword evidence="1" id="KW-0175">Coiled coil</keyword>
<evidence type="ECO:0000313" key="3">
    <source>
        <dbReference type="EMBL" id="CAF1532796.1"/>
    </source>
</evidence>
<dbReference type="Proteomes" id="UP000682733">
    <property type="component" value="Unassembled WGS sequence"/>
</dbReference>
<dbReference type="AlphaFoldDB" id="A0A8S2U845"/>
<name>A0A8S2U845_9BILA</name>
<evidence type="ECO:0000256" key="2">
    <source>
        <dbReference type="SAM" id="MobiDB-lite"/>
    </source>
</evidence>
<accession>A0A8S2U845</accession>
<feature type="compositionally biased region" description="Basic and acidic residues" evidence="2">
    <location>
        <begin position="32"/>
        <end position="43"/>
    </location>
</feature>
<proteinExistence type="predicted"/>
<evidence type="ECO:0000313" key="5">
    <source>
        <dbReference type="Proteomes" id="UP000682733"/>
    </source>
</evidence>
<organism evidence="4 5">
    <name type="scientific">Didymodactylos carnosus</name>
    <dbReference type="NCBI Taxonomy" id="1234261"/>
    <lineage>
        <taxon>Eukaryota</taxon>
        <taxon>Metazoa</taxon>
        <taxon>Spiralia</taxon>
        <taxon>Gnathifera</taxon>
        <taxon>Rotifera</taxon>
        <taxon>Eurotatoria</taxon>
        <taxon>Bdelloidea</taxon>
        <taxon>Philodinida</taxon>
        <taxon>Philodinidae</taxon>
        <taxon>Didymodactylos</taxon>
    </lineage>
</organism>
<protein>
    <submittedName>
        <fullName evidence="4">Uncharacterized protein</fullName>
    </submittedName>
</protein>
<comment type="caution">
    <text evidence="4">The sequence shown here is derived from an EMBL/GenBank/DDBJ whole genome shotgun (WGS) entry which is preliminary data.</text>
</comment>
<dbReference type="Proteomes" id="UP000677228">
    <property type="component" value="Unassembled WGS sequence"/>
</dbReference>
<gene>
    <name evidence="3" type="ORF">OVA965_LOCUS38343</name>
    <name evidence="4" type="ORF">TMI583_LOCUS39530</name>
</gene>
<evidence type="ECO:0000256" key="1">
    <source>
        <dbReference type="SAM" id="Coils"/>
    </source>
</evidence>
<reference evidence="4" key="1">
    <citation type="submission" date="2021-02" db="EMBL/GenBank/DDBJ databases">
        <authorList>
            <person name="Nowell W R."/>
        </authorList>
    </citation>
    <scope>NUCLEOTIDE SEQUENCE</scope>
</reference>